<keyword evidence="2" id="KW-1185">Reference proteome</keyword>
<protein>
    <recommendedName>
        <fullName evidence="3">T4 beta protein</fullName>
    </recommendedName>
</protein>
<dbReference type="EMBL" id="CABPSP010000015">
    <property type="protein sequence ID" value="VVE72457.1"/>
    <property type="molecule type" value="Genomic_DNA"/>
</dbReference>
<dbReference type="AlphaFoldDB" id="A0A5E5AH99"/>
<reference evidence="1 2" key="1">
    <citation type="submission" date="2019-08" db="EMBL/GenBank/DDBJ databases">
        <authorList>
            <person name="Peeters C."/>
        </authorList>
    </citation>
    <scope>NUCLEOTIDE SEQUENCE [LARGE SCALE GENOMIC DNA]</scope>
    <source>
        <strain evidence="1 2">LMG 31117</strain>
    </source>
</reference>
<dbReference type="Proteomes" id="UP000383122">
    <property type="component" value="Unassembled WGS sequence"/>
</dbReference>
<dbReference type="InterPro" id="IPR025683">
    <property type="entry name" value="Protein_beta"/>
</dbReference>
<gene>
    <name evidence="1" type="ORF">PAN31117_04396</name>
</gene>
<evidence type="ECO:0000313" key="2">
    <source>
        <dbReference type="Proteomes" id="UP000383122"/>
    </source>
</evidence>
<accession>A0A5E5AH99</accession>
<sequence length="388" mass="42439">MLTYVPILRAKEGEFEALRNMKPNVARYTVPLVEVQKQPAPKPVKPKTDGGAQKRIRALKPPKSLQDYLSDVAAKLADAHRDRPLFVDMYAYGPADKVESGEHVYTYMCGELLAHRMNVHAVVGLDRWGSAEYRAAVGRVLGLNGGKALLRLEPEDLEEMSDPEAFDDLLGDVLDECGLVAGNLPLLIDLGDIRGKALADLLPSASMALEFLRLRGFTQVVVAGSSVPTSINEAVKKQNSTGFLSRLEMILWKALLPSTPGIRVVFGDYGVRSPRSNDNIAPDANGKIRYTIANEFFIVRGQPMSAPPKGEQMWGLADQVVMSAHYANEGFSWGDAMIKACSEHKIKGNSTNWISFDTSHHMAAVISEVFEYARAASGVSALNRPQMA</sequence>
<proteinExistence type="predicted"/>
<dbReference type="RefSeq" id="WP_150740054.1">
    <property type="nucleotide sequence ID" value="NZ_CABPSP010000015.1"/>
</dbReference>
<evidence type="ECO:0008006" key="3">
    <source>
        <dbReference type="Google" id="ProtNLM"/>
    </source>
</evidence>
<evidence type="ECO:0000313" key="1">
    <source>
        <dbReference type="EMBL" id="VVE72457.1"/>
    </source>
</evidence>
<dbReference type="OrthoDB" id="1492299at2"/>
<name>A0A5E5AH99_9BURK</name>
<organism evidence="1 2">
    <name type="scientific">Pandoraea anapnoica</name>
    <dbReference type="NCBI Taxonomy" id="2508301"/>
    <lineage>
        <taxon>Bacteria</taxon>
        <taxon>Pseudomonadati</taxon>
        <taxon>Pseudomonadota</taxon>
        <taxon>Betaproteobacteria</taxon>
        <taxon>Burkholderiales</taxon>
        <taxon>Burkholderiaceae</taxon>
        <taxon>Pandoraea</taxon>
    </lineage>
</organism>
<dbReference type="Pfam" id="PF14350">
    <property type="entry name" value="Beta_protein"/>
    <property type="match status" value="1"/>
</dbReference>